<organism evidence="1 2">
    <name type="scientific">Paraburkholderia metrosideri</name>
    <dbReference type="NCBI Taxonomy" id="580937"/>
    <lineage>
        <taxon>Bacteria</taxon>
        <taxon>Pseudomonadati</taxon>
        <taxon>Pseudomonadota</taxon>
        <taxon>Betaproteobacteria</taxon>
        <taxon>Burkholderiales</taxon>
        <taxon>Burkholderiaceae</taxon>
        <taxon>Paraburkholderia</taxon>
    </lineage>
</organism>
<evidence type="ECO:0000313" key="1">
    <source>
        <dbReference type="EMBL" id="CAD6532435.1"/>
    </source>
</evidence>
<reference evidence="1 2" key="1">
    <citation type="submission" date="2020-10" db="EMBL/GenBank/DDBJ databases">
        <authorList>
            <person name="Peeters C."/>
        </authorList>
    </citation>
    <scope>NUCLEOTIDE SEQUENCE [LARGE SCALE GENOMIC DNA]</scope>
    <source>
        <strain evidence="1 2">LMG 28140</strain>
    </source>
</reference>
<protein>
    <recommendedName>
        <fullName evidence="3">LysR family transcriptional regulator</fullName>
    </recommendedName>
</protein>
<dbReference type="EMBL" id="CAJHCP010000005">
    <property type="protein sequence ID" value="CAD6532435.1"/>
    <property type="molecule type" value="Genomic_DNA"/>
</dbReference>
<comment type="caution">
    <text evidence="1">The sequence shown here is derived from an EMBL/GenBank/DDBJ whole genome shotgun (WGS) entry which is preliminary data.</text>
</comment>
<dbReference type="RefSeq" id="WP_201642704.1">
    <property type="nucleotide sequence ID" value="NZ_CAJHCP010000005.1"/>
</dbReference>
<evidence type="ECO:0000313" key="2">
    <source>
        <dbReference type="Proteomes" id="UP000598032"/>
    </source>
</evidence>
<dbReference type="Proteomes" id="UP000598032">
    <property type="component" value="Unassembled WGS sequence"/>
</dbReference>
<name>A0ABN7HR18_9BURK</name>
<keyword evidence="2" id="KW-1185">Reference proteome</keyword>
<proteinExistence type="predicted"/>
<sequence length="69" mass="7907">MSDQPVRLVERTSGKGCRLFLIPHEPMLDRDIRYCDVLGAQDWTDVRAVVVYQSTNRFGLQIESVLKAL</sequence>
<gene>
    <name evidence="1" type="ORF">LMG28140_02628</name>
</gene>
<evidence type="ECO:0008006" key="3">
    <source>
        <dbReference type="Google" id="ProtNLM"/>
    </source>
</evidence>
<accession>A0ABN7HR18</accession>